<dbReference type="CDD" id="cd19075">
    <property type="entry name" value="AKR_AKR7A1-5"/>
    <property type="match status" value="1"/>
</dbReference>
<evidence type="ECO:0000313" key="3">
    <source>
        <dbReference type="EMBL" id="CAK5263625.1"/>
    </source>
</evidence>
<accession>A0AAD2GUV7</accession>
<comment type="caution">
    <text evidence="3">The sequence shown here is derived from an EMBL/GenBank/DDBJ whole genome shotgun (WGS) entry which is preliminary data.</text>
</comment>
<dbReference type="InterPro" id="IPR050523">
    <property type="entry name" value="AKR_Detox_Biosynth"/>
</dbReference>
<dbReference type="Gene3D" id="3.20.20.100">
    <property type="entry name" value="NADP-dependent oxidoreductase domain"/>
    <property type="match status" value="1"/>
</dbReference>
<dbReference type="Pfam" id="PF00248">
    <property type="entry name" value="Aldo_ket_red"/>
    <property type="match status" value="1"/>
</dbReference>
<dbReference type="PANTHER" id="PTHR43364:SF4">
    <property type="entry name" value="NAD(P)-LINKED OXIDOREDUCTASE SUPERFAMILY PROTEIN"/>
    <property type="match status" value="1"/>
</dbReference>
<protein>
    <recommendedName>
        <fullName evidence="2">NADP-dependent oxidoreductase domain-containing protein</fullName>
    </recommendedName>
</protein>
<organism evidence="3 4">
    <name type="scientific">Mycena citricolor</name>
    <dbReference type="NCBI Taxonomy" id="2018698"/>
    <lineage>
        <taxon>Eukaryota</taxon>
        <taxon>Fungi</taxon>
        <taxon>Dikarya</taxon>
        <taxon>Basidiomycota</taxon>
        <taxon>Agaricomycotina</taxon>
        <taxon>Agaricomycetes</taxon>
        <taxon>Agaricomycetidae</taxon>
        <taxon>Agaricales</taxon>
        <taxon>Marasmiineae</taxon>
        <taxon>Mycenaceae</taxon>
        <taxon>Mycena</taxon>
    </lineage>
</organism>
<dbReference type="GO" id="GO:0016491">
    <property type="term" value="F:oxidoreductase activity"/>
    <property type="evidence" value="ECO:0007669"/>
    <property type="project" value="UniProtKB-KW"/>
</dbReference>
<reference evidence="3" key="1">
    <citation type="submission" date="2023-11" db="EMBL/GenBank/DDBJ databases">
        <authorList>
            <person name="De Vega J J."/>
            <person name="De Vega J J."/>
        </authorList>
    </citation>
    <scope>NUCLEOTIDE SEQUENCE</scope>
</reference>
<evidence type="ECO:0000313" key="4">
    <source>
        <dbReference type="Proteomes" id="UP001295794"/>
    </source>
</evidence>
<sequence>MSTAAYPGQKSELNVVLGTMTFGAPGTPGTRVTNLKDIEAMIDVFLSHGHREFDAARFYAVGTNEQVLGQIDWKGKGVLMETKLFSVPPELGLTHIGDHSPQNIRKFCQMSLDALKADRIEMWYLHGPTRGNSFEDALRTANELYQEGKFKRFGISNYKSWEVAEIVGICERNGWVKPTVYQGLYNAIHRAAEPELFPCLRKFGIAFYEFNPREFGGGFFTGRYSGMESGADFGSRFDNTHATGHMYRSRYWNEPYFETLAKVKEAGEKHGLTLPEIALRWINHHSLMKREYGDSILIGASSMAHLRQNLIDLDKGPLPEDVVLVLDEAWTNRLKGVCTGYVADVYSK</sequence>
<keyword evidence="4" id="KW-1185">Reference proteome</keyword>
<dbReference type="AlphaFoldDB" id="A0AAD2GUV7"/>
<dbReference type="InterPro" id="IPR036812">
    <property type="entry name" value="NAD(P)_OxRdtase_dom_sf"/>
</dbReference>
<feature type="domain" description="NADP-dependent oxidoreductase" evidence="2">
    <location>
        <begin position="15"/>
        <end position="329"/>
    </location>
</feature>
<name>A0AAD2GUV7_9AGAR</name>
<proteinExistence type="predicted"/>
<dbReference type="PANTHER" id="PTHR43364">
    <property type="entry name" value="NADH-SPECIFIC METHYLGLYOXAL REDUCTASE-RELATED"/>
    <property type="match status" value="1"/>
</dbReference>
<dbReference type="SUPFAM" id="SSF51430">
    <property type="entry name" value="NAD(P)-linked oxidoreductase"/>
    <property type="match status" value="1"/>
</dbReference>
<evidence type="ECO:0000259" key="2">
    <source>
        <dbReference type="Pfam" id="PF00248"/>
    </source>
</evidence>
<dbReference type="Proteomes" id="UP001295794">
    <property type="component" value="Unassembled WGS sequence"/>
</dbReference>
<keyword evidence="1" id="KW-0560">Oxidoreductase</keyword>
<dbReference type="EMBL" id="CAVNYO010000042">
    <property type="protein sequence ID" value="CAK5263625.1"/>
    <property type="molecule type" value="Genomic_DNA"/>
</dbReference>
<dbReference type="InterPro" id="IPR023210">
    <property type="entry name" value="NADP_OxRdtase_dom"/>
</dbReference>
<gene>
    <name evidence="3" type="ORF">MYCIT1_LOCUS3138</name>
</gene>
<evidence type="ECO:0000256" key="1">
    <source>
        <dbReference type="ARBA" id="ARBA00023002"/>
    </source>
</evidence>